<evidence type="ECO:0000256" key="1">
    <source>
        <dbReference type="ARBA" id="ARBA00004651"/>
    </source>
</evidence>
<gene>
    <name evidence="10" type="ORF">GCM10022288_30310</name>
</gene>
<feature type="transmembrane region" description="Helical" evidence="9">
    <location>
        <begin position="173"/>
        <end position="196"/>
    </location>
</feature>
<feature type="transmembrane region" description="Helical" evidence="9">
    <location>
        <begin position="144"/>
        <end position="161"/>
    </location>
</feature>
<feature type="transmembrane region" description="Helical" evidence="9">
    <location>
        <begin position="89"/>
        <end position="113"/>
    </location>
</feature>
<feature type="transmembrane region" description="Helical" evidence="9">
    <location>
        <begin position="377"/>
        <end position="399"/>
    </location>
</feature>
<keyword evidence="7 9" id="KW-1133">Transmembrane helix</keyword>
<evidence type="ECO:0000313" key="10">
    <source>
        <dbReference type="EMBL" id="GAA4194636.1"/>
    </source>
</evidence>
<feature type="transmembrane region" description="Helical" evidence="9">
    <location>
        <begin position="216"/>
        <end position="234"/>
    </location>
</feature>
<keyword evidence="5 9" id="KW-0812">Transmembrane</keyword>
<evidence type="ECO:0000256" key="8">
    <source>
        <dbReference type="ARBA" id="ARBA00023136"/>
    </source>
</evidence>
<feature type="transmembrane region" description="Helical" evidence="9">
    <location>
        <begin position="411"/>
        <end position="431"/>
    </location>
</feature>
<keyword evidence="11" id="KW-1185">Reference proteome</keyword>
<feature type="transmembrane region" description="Helical" evidence="9">
    <location>
        <begin position="353"/>
        <end position="371"/>
    </location>
</feature>
<evidence type="ECO:0000256" key="9">
    <source>
        <dbReference type="SAM" id="Phobius"/>
    </source>
</evidence>
<sequence>MSSELSTAPAPPATASGGAAPKRTLPVIALSTLVVGTMVGAGVYSLPANFAASTGVVGSLIAWVVSGLGTLMLALVFQRLAVSRPELDAGIFAYAKAGFGNYVGFFSAFGYWASAVAGNGTYVVLIGSALGQAFPILGEGNTPASALLSTAILWAFHLLIVRGVRQAALINTVVTIAKIVPIIVFIVLVALVGMHWHTFSANLWVGAGDARSAGALFGQVRSTMLVAVFVFLGVEGASVYSRYARKRRDVGRATMLGFGSVLVILMLVTLVAYAALPVASIAGQHQPSMAGVLSAVVGPWGGVFVSVGLLVSVLGAFLAWTLMAAEVFFNAARGGDAPAVFARVNRAGVPSSALLLTTLAVQLLVVVSLFSNDAFQFCLMLCAALAVVPYVLTAGFALREAVAERRRAGEASARVAGPVVTAALALVYTLFLVYATGITYLLISAIVYAPASLLFAAARRRSGRRVFRPWEVALAAFTVVAALVGVVALAAGWIAV</sequence>
<accession>A0ABP8B022</accession>
<dbReference type="Pfam" id="PF13520">
    <property type="entry name" value="AA_permease_2"/>
    <property type="match status" value="1"/>
</dbReference>
<feature type="transmembrane region" description="Helical" evidence="9">
    <location>
        <begin position="56"/>
        <end position="77"/>
    </location>
</feature>
<dbReference type="RefSeq" id="WP_344778446.1">
    <property type="nucleotide sequence ID" value="NZ_BAABBX010000017.1"/>
</dbReference>
<reference evidence="11" key="1">
    <citation type="journal article" date="2019" name="Int. J. Syst. Evol. Microbiol.">
        <title>The Global Catalogue of Microorganisms (GCM) 10K type strain sequencing project: providing services to taxonomists for standard genome sequencing and annotation.</title>
        <authorList>
            <consortium name="The Broad Institute Genomics Platform"/>
            <consortium name="The Broad Institute Genome Sequencing Center for Infectious Disease"/>
            <person name="Wu L."/>
            <person name="Ma J."/>
        </authorList>
    </citation>
    <scope>NUCLEOTIDE SEQUENCE [LARGE SCALE GENOMIC DNA]</scope>
    <source>
        <strain evidence="11">JCM 17593</strain>
    </source>
</reference>
<feature type="transmembrane region" description="Helical" evidence="9">
    <location>
        <begin position="296"/>
        <end position="323"/>
    </location>
</feature>
<dbReference type="EMBL" id="BAABBX010000017">
    <property type="protein sequence ID" value="GAA4194636.1"/>
    <property type="molecule type" value="Genomic_DNA"/>
</dbReference>
<dbReference type="InterPro" id="IPR050367">
    <property type="entry name" value="APC_superfamily"/>
</dbReference>
<feature type="transmembrane region" description="Helical" evidence="9">
    <location>
        <begin position="470"/>
        <end position="495"/>
    </location>
</feature>
<evidence type="ECO:0000256" key="6">
    <source>
        <dbReference type="ARBA" id="ARBA00022970"/>
    </source>
</evidence>
<keyword evidence="8 9" id="KW-0472">Membrane</keyword>
<protein>
    <submittedName>
        <fullName evidence="10">Basic amino acid/polyamine antiporter</fullName>
    </submittedName>
</protein>
<dbReference type="PIRSF" id="PIRSF006060">
    <property type="entry name" value="AA_transporter"/>
    <property type="match status" value="1"/>
</dbReference>
<evidence type="ECO:0000256" key="4">
    <source>
        <dbReference type="ARBA" id="ARBA00022475"/>
    </source>
</evidence>
<dbReference type="InterPro" id="IPR004754">
    <property type="entry name" value="Amino_acid_antiprt"/>
</dbReference>
<dbReference type="PANTHER" id="PTHR42770">
    <property type="entry name" value="AMINO ACID TRANSPORTER-RELATED"/>
    <property type="match status" value="1"/>
</dbReference>
<dbReference type="Gene3D" id="1.20.1740.10">
    <property type="entry name" value="Amino acid/polyamine transporter I"/>
    <property type="match status" value="1"/>
</dbReference>
<proteinExistence type="inferred from homology"/>
<dbReference type="Proteomes" id="UP001500213">
    <property type="component" value="Unassembled WGS sequence"/>
</dbReference>
<comment type="subcellular location">
    <subcellularLocation>
        <location evidence="1">Cell membrane</location>
        <topology evidence="1">Multi-pass membrane protein</topology>
    </subcellularLocation>
</comment>
<feature type="transmembrane region" description="Helical" evidence="9">
    <location>
        <begin position="120"/>
        <end position="138"/>
    </location>
</feature>
<comment type="similarity">
    <text evidence="2">Belongs to the amino acid-polyamine-organocation (APC) superfamily. Basic amino acid/polyamine antiporter (APA) (TC 2.A.3.2) family.</text>
</comment>
<dbReference type="NCBIfam" id="TIGR00905">
    <property type="entry name" value="2A0302"/>
    <property type="match status" value="1"/>
</dbReference>
<feature type="transmembrane region" description="Helical" evidence="9">
    <location>
        <begin position="437"/>
        <end position="458"/>
    </location>
</feature>
<evidence type="ECO:0000256" key="5">
    <source>
        <dbReference type="ARBA" id="ARBA00022692"/>
    </source>
</evidence>
<evidence type="ECO:0000256" key="7">
    <source>
        <dbReference type="ARBA" id="ARBA00022989"/>
    </source>
</evidence>
<evidence type="ECO:0000256" key="3">
    <source>
        <dbReference type="ARBA" id="ARBA00022448"/>
    </source>
</evidence>
<name>A0ABP8B022_9MICO</name>
<feature type="transmembrane region" description="Helical" evidence="9">
    <location>
        <begin position="255"/>
        <end position="276"/>
    </location>
</feature>
<dbReference type="PANTHER" id="PTHR42770:SF4">
    <property type="entry name" value="ARGININE_ORNITHINE ANTIPORTER-RELATED"/>
    <property type="match status" value="1"/>
</dbReference>
<organism evidence="10 11">
    <name type="scientific">Gryllotalpicola kribbensis</name>
    <dbReference type="NCBI Taxonomy" id="993084"/>
    <lineage>
        <taxon>Bacteria</taxon>
        <taxon>Bacillati</taxon>
        <taxon>Actinomycetota</taxon>
        <taxon>Actinomycetes</taxon>
        <taxon>Micrococcales</taxon>
        <taxon>Microbacteriaceae</taxon>
        <taxon>Gryllotalpicola</taxon>
    </lineage>
</organism>
<evidence type="ECO:0000256" key="2">
    <source>
        <dbReference type="ARBA" id="ARBA00008220"/>
    </source>
</evidence>
<comment type="caution">
    <text evidence="10">The sequence shown here is derived from an EMBL/GenBank/DDBJ whole genome shotgun (WGS) entry which is preliminary data.</text>
</comment>
<feature type="transmembrane region" description="Helical" evidence="9">
    <location>
        <begin position="25"/>
        <end position="44"/>
    </location>
</feature>
<keyword evidence="6" id="KW-0029">Amino-acid transport</keyword>
<evidence type="ECO:0000313" key="11">
    <source>
        <dbReference type="Proteomes" id="UP001500213"/>
    </source>
</evidence>
<keyword evidence="3" id="KW-0813">Transport</keyword>
<dbReference type="InterPro" id="IPR002293">
    <property type="entry name" value="AA/rel_permease1"/>
</dbReference>
<keyword evidence="4" id="KW-1003">Cell membrane</keyword>